<dbReference type="EMBL" id="CP003495">
    <property type="protein sequence ID" value="AFY28429.1"/>
    <property type="molecule type" value="Genomic_DNA"/>
</dbReference>
<reference evidence="6" key="1">
    <citation type="journal article" date="2013" name="Proc. Natl. Acad. Sci. U.S.A.">
        <title>Improving the coverage of the cyanobacterial phylum using diversity-driven genome sequencing.</title>
        <authorList>
            <person name="Shih P.M."/>
            <person name="Wu D."/>
            <person name="Latifi A."/>
            <person name="Axen S.D."/>
            <person name="Fewer D.P."/>
            <person name="Talla E."/>
            <person name="Calteau A."/>
            <person name="Cai F."/>
            <person name="Tandeau de Marsac N."/>
            <person name="Rippka R."/>
            <person name="Herdman M."/>
            <person name="Sivonen K."/>
            <person name="Coursin T."/>
            <person name="Laurent T."/>
            <person name="Goodwin L."/>
            <person name="Nolan M."/>
            <person name="Davenport K.W."/>
            <person name="Han C.S."/>
            <person name="Rubin E.M."/>
            <person name="Eisen J.A."/>
            <person name="Woyke T."/>
            <person name="Gugger M."/>
            <person name="Kerfeld C.A."/>
        </authorList>
    </citation>
    <scope>NUCLEOTIDE SEQUENCE [LARGE SCALE GENOMIC DNA]</scope>
    <source>
        <strain evidence="6">ATCC 27147 / PCC 6307</strain>
    </source>
</reference>
<gene>
    <name evidence="5" type="ordered locus">Cyagr_1251</name>
</gene>
<keyword evidence="3" id="KW-0325">Glycoprotein</keyword>
<name>K9P797_CYAGP</name>
<evidence type="ECO:0000313" key="6">
    <source>
        <dbReference type="Proteomes" id="UP000010388"/>
    </source>
</evidence>
<dbReference type="PANTHER" id="PTHR20961">
    <property type="entry name" value="GLYCOSYLTRANSFERASE"/>
    <property type="match status" value="1"/>
</dbReference>
<dbReference type="KEGG" id="cgc:Cyagr_1251"/>
<keyword evidence="2" id="KW-0808">Transferase</keyword>
<evidence type="ECO:0000256" key="2">
    <source>
        <dbReference type="ARBA" id="ARBA00022679"/>
    </source>
</evidence>
<dbReference type="Proteomes" id="UP000010388">
    <property type="component" value="Chromosome"/>
</dbReference>
<evidence type="ECO:0000313" key="5">
    <source>
        <dbReference type="EMBL" id="AFY28429.1"/>
    </source>
</evidence>
<protein>
    <recommendedName>
        <fullName evidence="4">Glycosyltransferase 61 catalytic domain-containing protein</fullName>
    </recommendedName>
</protein>
<dbReference type="OrthoDB" id="553663at2"/>
<proteinExistence type="predicted"/>
<dbReference type="Pfam" id="PF04577">
    <property type="entry name" value="Glyco_transf_61"/>
    <property type="match status" value="1"/>
</dbReference>
<evidence type="ECO:0000256" key="1">
    <source>
        <dbReference type="ARBA" id="ARBA00022676"/>
    </source>
</evidence>
<dbReference type="GO" id="GO:0016757">
    <property type="term" value="F:glycosyltransferase activity"/>
    <property type="evidence" value="ECO:0007669"/>
    <property type="project" value="UniProtKB-KW"/>
</dbReference>
<dbReference type="InterPro" id="IPR049625">
    <property type="entry name" value="Glyco_transf_61_cat"/>
</dbReference>
<evidence type="ECO:0000256" key="3">
    <source>
        <dbReference type="ARBA" id="ARBA00023180"/>
    </source>
</evidence>
<dbReference type="HOGENOM" id="CLU_053468_0_0_3"/>
<organism evidence="5 6">
    <name type="scientific">Cyanobium gracile (strain ATCC 27147 / PCC 6307)</name>
    <dbReference type="NCBI Taxonomy" id="292564"/>
    <lineage>
        <taxon>Bacteria</taxon>
        <taxon>Bacillati</taxon>
        <taxon>Cyanobacteriota</taxon>
        <taxon>Cyanophyceae</taxon>
        <taxon>Synechococcales</taxon>
        <taxon>Prochlorococcaceae</taxon>
        <taxon>Cyanobium</taxon>
    </lineage>
</organism>
<sequence length="346" mass="38942">MWIELRGPETCQYRLEDPWKQPTGRLAQYLEPITLDPQAYGVHDDARLVGPDLVGVDRDKRIIEETLHLKELPVSQRRRLVLRSLLPRAERIDAPVCSLVDIRRWSGAYFHWFLDALPRLIAAEDHSSRSGERTLVIVPTSLLSWQEESLALLGVATDRRLPHRAPGRGGLQVRRLIAGVAHRWQRGGRAPFDAISPWAIRRLAGRFSEAVPLQQGASAPSRLFLSRRGAPNRNIANEEAVMQLLEPHGFVAVRAERLSLSEQITLFGGATHIVAPHGGALTNLMHARGGHLLELFQAQHGVRPEYFQLADINGLDYRFLLCPNVPGSNDIRVDIDRLMEWLAMTL</sequence>
<evidence type="ECO:0000259" key="4">
    <source>
        <dbReference type="Pfam" id="PF04577"/>
    </source>
</evidence>
<dbReference type="InterPro" id="IPR007657">
    <property type="entry name" value="Glycosyltransferase_61"/>
</dbReference>
<dbReference type="RefSeq" id="WP_015108882.1">
    <property type="nucleotide sequence ID" value="NC_019675.1"/>
</dbReference>
<keyword evidence="1" id="KW-0328">Glycosyltransferase</keyword>
<feature type="domain" description="Glycosyltransferase 61 catalytic" evidence="4">
    <location>
        <begin position="109"/>
        <end position="288"/>
    </location>
</feature>
<dbReference type="STRING" id="292564.Cyagr_1251"/>
<dbReference type="AlphaFoldDB" id="K9P797"/>
<dbReference type="eggNOG" id="COG4421">
    <property type="taxonomic scope" value="Bacteria"/>
</dbReference>
<accession>K9P797</accession>